<organism evidence="1 2">
    <name type="scientific">Albibacterium bauzanense</name>
    <dbReference type="NCBI Taxonomy" id="653929"/>
    <lineage>
        <taxon>Bacteria</taxon>
        <taxon>Pseudomonadati</taxon>
        <taxon>Bacteroidota</taxon>
        <taxon>Sphingobacteriia</taxon>
        <taxon>Sphingobacteriales</taxon>
        <taxon>Sphingobacteriaceae</taxon>
        <taxon>Albibacterium</taxon>
    </lineage>
</organism>
<keyword evidence="2" id="KW-1185">Reference proteome</keyword>
<dbReference type="RefSeq" id="WP_132220549.1">
    <property type="nucleotide sequence ID" value="NZ_SMGO01000001.1"/>
</dbReference>
<evidence type="ECO:0000313" key="1">
    <source>
        <dbReference type="EMBL" id="TCK84850.1"/>
    </source>
</evidence>
<evidence type="ECO:0000313" key="2">
    <source>
        <dbReference type="Proteomes" id="UP000294616"/>
    </source>
</evidence>
<sequence>MEQPLSNTIIITQGTSASAQKRAKDYSIDHVFFADSVPVPKPLLNSGKFIQLPPVYAQTFIHELLKACLDKNANTLLLLSESEIELVLPEKFLFEEYDIEVIC</sequence>
<proteinExistence type="predicted"/>
<dbReference type="Proteomes" id="UP000294616">
    <property type="component" value="Unassembled WGS sequence"/>
</dbReference>
<accession>A0A4R1M1J3</accession>
<dbReference type="AlphaFoldDB" id="A0A4R1M1J3"/>
<name>A0A4R1M1J3_9SPHI</name>
<dbReference type="EMBL" id="SMGO01000001">
    <property type="protein sequence ID" value="TCK84850.1"/>
    <property type="molecule type" value="Genomic_DNA"/>
</dbReference>
<gene>
    <name evidence="1" type="ORF">C8N28_0144</name>
</gene>
<protein>
    <submittedName>
        <fullName evidence="1">Uncharacterized protein</fullName>
    </submittedName>
</protein>
<dbReference type="OrthoDB" id="707775at2"/>
<comment type="caution">
    <text evidence="1">The sequence shown here is derived from an EMBL/GenBank/DDBJ whole genome shotgun (WGS) entry which is preliminary data.</text>
</comment>
<dbReference type="Gene3D" id="3.40.50.20">
    <property type="match status" value="1"/>
</dbReference>
<reference evidence="1 2" key="1">
    <citation type="submission" date="2019-03" db="EMBL/GenBank/DDBJ databases">
        <title>Genomic Encyclopedia of Archaeal and Bacterial Type Strains, Phase II (KMG-II): from individual species to whole genera.</title>
        <authorList>
            <person name="Goeker M."/>
        </authorList>
    </citation>
    <scope>NUCLEOTIDE SEQUENCE [LARGE SCALE GENOMIC DNA]</scope>
    <source>
        <strain evidence="1 2">DSM 22554</strain>
    </source>
</reference>